<dbReference type="RefSeq" id="WP_089080750.1">
    <property type="nucleotide sequence ID" value="NZ_VFPJ01000001.1"/>
</dbReference>
<dbReference type="AlphaFoldDB" id="A0A543G287"/>
<comment type="caution">
    <text evidence="2">The sequence shown here is derived from an EMBL/GenBank/DDBJ whole genome shotgun (WGS) entry which is preliminary data.</text>
</comment>
<reference evidence="2 3" key="1">
    <citation type="submission" date="2019-06" db="EMBL/GenBank/DDBJ databases">
        <title>Genomic Encyclopedia of Archaeal and Bacterial Type Strains, Phase II (KMG-II): from individual species to whole genera.</title>
        <authorList>
            <person name="Goeker M."/>
        </authorList>
    </citation>
    <scope>NUCLEOTIDE SEQUENCE [LARGE SCALE GENOMIC DNA]</scope>
    <source>
        <strain evidence="2 3">DSM 24789</strain>
    </source>
</reference>
<protein>
    <recommendedName>
        <fullName evidence="4">SH3 domain-containing protein</fullName>
    </recommendedName>
</protein>
<sequence length="143" mass="16811">MTDSNLNKSEKVYCAFSHKGHIILHESKIAFSKELEKIPNGEKLEIIKYVEKGWCTIQGKTAIGYVNFEDIVEKENLPYKSYLGKSYTKEEWEPYEKELLKKEREIEKQKINAIKLKENEDNFLIFILVVLIIISFTLVYTQT</sequence>
<evidence type="ECO:0000256" key="1">
    <source>
        <dbReference type="SAM" id="Phobius"/>
    </source>
</evidence>
<evidence type="ECO:0000313" key="2">
    <source>
        <dbReference type="EMBL" id="TQM40213.1"/>
    </source>
</evidence>
<feature type="transmembrane region" description="Helical" evidence="1">
    <location>
        <begin position="123"/>
        <end position="141"/>
    </location>
</feature>
<keyword evidence="1" id="KW-1133">Transmembrane helix</keyword>
<dbReference type="Proteomes" id="UP000320773">
    <property type="component" value="Unassembled WGS sequence"/>
</dbReference>
<evidence type="ECO:0008006" key="4">
    <source>
        <dbReference type="Google" id="ProtNLM"/>
    </source>
</evidence>
<keyword evidence="1" id="KW-0812">Transmembrane</keyword>
<dbReference type="EMBL" id="VFPJ01000001">
    <property type="protein sequence ID" value="TQM40213.1"/>
    <property type="molecule type" value="Genomic_DNA"/>
</dbReference>
<accession>A0A543G287</accession>
<evidence type="ECO:0000313" key="3">
    <source>
        <dbReference type="Proteomes" id="UP000320773"/>
    </source>
</evidence>
<gene>
    <name evidence="2" type="ORF">BC670_1088</name>
</gene>
<proteinExistence type="predicted"/>
<name>A0A543G287_9FLAO</name>
<keyword evidence="1" id="KW-0472">Membrane</keyword>
<organism evidence="2 3">
    <name type="scientific">Flavobacterium branchiophilum</name>
    <dbReference type="NCBI Taxonomy" id="55197"/>
    <lineage>
        <taxon>Bacteria</taxon>
        <taxon>Pseudomonadati</taxon>
        <taxon>Bacteroidota</taxon>
        <taxon>Flavobacteriia</taxon>
        <taxon>Flavobacteriales</taxon>
        <taxon>Flavobacteriaceae</taxon>
        <taxon>Flavobacterium</taxon>
    </lineage>
</organism>